<gene>
    <name evidence="1" type="ORF">llap_19782</name>
</gene>
<organism evidence="1 2">
    <name type="scientific">Limosa lapponica baueri</name>
    <dbReference type="NCBI Taxonomy" id="1758121"/>
    <lineage>
        <taxon>Eukaryota</taxon>
        <taxon>Metazoa</taxon>
        <taxon>Chordata</taxon>
        <taxon>Craniata</taxon>
        <taxon>Vertebrata</taxon>
        <taxon>Euteleostomi</taxon>
        <taxon>Archelosauria</taxon>
        <taxon>Archosauria</taxon>
        <taxon>Dinosauria</taxon>
        <taxon>Saurischia</taxon>
        <taxon>Theropoda</taxon>
        <taxon>Coelurosauria</taxon>
        <taxon>Aves</taxon>
        <taxon>Neognathae</taxon>
        <taxon>Neoaves</taxon>
        <taxon>Charadriiformes</taxon>
        <taxon>Scolopacidae</taxon>
        <taxon>Limosa</taxon>
    </lineage>
</organism>
<sequence length="146" mass="16392">MDVGEKWVRNRLPLSLPPADGMEFAISLGSVPRGQEEADGLTEQGVSETWDNQVVRWIAHRPMPCLGLQHQEASRSVTSLHGPKVTSANVQISIEFDKKAEILKTMLARFYKTTPDVLPIFKNAFETARHGRYNIVLCNSNLLYNV</sequence>
<accession>A0A2I0T7Y6</accession>
<protein>
    <submittedName>
        <fullName evidence="1">Uncharacterized protein</fullName>
    </submittedName>
</protein>
<name>A0A2I0T7Y6_LIMLA</name>
<evidence type="ECO:0000313" key="2">
    <source>
        <dbReference type="Proteomes" id="UP000233556"/>
    </source>
</evidence>
<evidence type="ECO:0000313" key="1">
    <source>
        <dbReference type="EMBL" id="PKU29914.1"/>
    </source>
</evidence>
<keyword evidence="2" id="KW-1185">Reference proteome</keyword>
<reference evidence="2" key="2">
    <citation type="submission" date="2017-12" db="EMBL/GenBank/DDBJ databases">
        <title>Genome sequence of the Bar-tailed Godwit (Limosa lapponica baueri).</title>
        <authorList>
            <person name="Lima N.C.B."/>
            <person name="Parody-Merino A.M."/>
            <person name="Battley P.F."/>
            <person name="Fidler A.E."/>
            <person name="Prosdocimi F."/>
        </authorList>
    </citation>
    <scope>NUCLEOTIDE SEQUENCE [LARGE SCALE GENOMIC DNA]</scope>
</reference>
<dbReference type="EMBL" id="KZ515884">
    <property type="protein sequence ID" value="PKU29914.1"/>
    <property type="molecule type" value="Genomic_DNA"/>
</dbReference>
<dbReference type="Proteomes" id="UP000233556">
    <property type="component" value="Unassembled WGS sequence"/>
</dbReference>
<reference evidence="2" key="1">
    <citation type="submission" date="2017-11" db="EMBL/GenBank/DDBJ databases">
        <authorList>
            <person name="Lima N.C."/>
            <person name="Parody-Merino A.M."/>
            <person name="Battley P.F."/>
            <person name="Fidler A.E."/>
            <person name="Prosdocimi F."/>
        </authorList>
    </citation>
    <scope>NUCLEOTIDE SEQUENCE [LARGE SCALE GENOMIC DNA]</scope>
</reference>
<proteinExistence type="predicted"/>
<dbReference type="AlphaFoldDB" id="A0A2I0T7Y6"/>